<gene>
    <name evidence="2" type="ORF">CEXT_116231</name>
</gene>
<keyword evidence="1" id="KW-0472">Membrane</keyword>
<keyword evidence="3" id="KW-1185">Reference proteome</keyword>
<protein>
    <submittedName>
        <fullName evidence="2">Uncharacterized protein</fullName>
    </submittedName>
</protein>
<organism evidence="2 3">
    <name type="scientific">Caerostris extrusa</name>
    <name type="common">Bark spider</name>
    <name type="synonym">Caerostris bankana</name>
    <dbReference type="NCBI Taxonomy" id="172846"/>
    <lineage>
        <taxon>Eukaryota</taxon>
        <taxon>Metazoa</taxon>
        <taxon>Ecdysozoa</taxon>
        <taxon>Arthropoda</taxon>
        <taxon>Chelicerata</taxon>
        <taxon>Arachnida</taxon>
        <taxon>Araneae</taxon>
        <taxon>Araneomorphae</taxon>
        <taxon>Entelegynae</taxon>
        <taxon>Araneoidea</taxon>
        <taxon>Araneidae</taxon>
        <taxon>Caerostris</taxon>
    </lineage>
</organism>
<name>A0AAV4TIW4_CAEEX</name>
<reference evidence="2 3" key="1">
    <citation type="submission" date="2021-06" db="EMBL/GenBank/DDBJ databases">
        <title>Caerostris extrusa draft genome.</title>
        <authorList>
            <person name="Kono N."/>
            <person name="Arakawa K."/>
        </authorList>
    </citation>
    <scope>NUCLEOTIDE SEQUENCE [LARGE SCALE GENOMIC DNA]</scope>
</reference>
<evidence type="ECO:0000313" key="2">
    <source>
        <dbReference type="EMBL" id="GIY46553.1"/>
    </source>
</evidence>
<dbReference type="Proteomes" id="UP001054945">
    <property type="component" value="Unassembled WGS sequence"/>
</dbReference>
<keyword evidence="1" id="KW-1133">Transmembrane helix</keyword>
<dbReference type="EMBL" id="BPLR01011437">
    <property type="protein sequence ID" value="GIY46553.1"/>
    <property type="molecule type" value="Genomic_DNA"/>
</dbReference>
<dbReference type="AlphaFoldDB" id="A0AAV4TIW4"/>
<proteinExistence type="predicted"/>
<comment type="caution">
    <text evidence="2">The sequence shown here is derived from an EMBL/GenBank/DDBJ whole genome shotgun (WGS) entry which is preliminary data.</text>
</comment>
<evidence type="ECO:0000256" key="1">
    <source>
        <dbReference type="SAM" id="Phobius"/>
    </source>
</evidence>
<feature type="transmembrane region" description="Helical" evidence="1">
    <location>
        <begin position="65"/>
        <end position="89"/>
    </location>
</feature>
<keyword evidence="1" id="KW-0812">Transmembrane</keyword>
<evidence type="ECO:0000313" key="3">
    <source>
        <dbReference type="Proteomes" id="UP001054945"/>
    </source>
</evidence>
<sequence length="90" mass="10501">MKWYSQWYFQGVAPKEDGVSARDAEHEWRQRERGEAASNASGAWEGVDLHDFYRERLTVTHLQNLVLVTLYVLTFLLAPANSMALLVFWR</sequence>
<accession>A0AAV4TIW4</accession>